<sequence>MTTSIRKALISEFGGPEKISIVNDFISPPGPNEVQVRVLYASMGGADINMRIGDYPMQKKAPLTPGYSFVGRVQVNGSACSKYSKGDLVACMSMYDGDSELVNKPEKYLIVVPDGVDLQQAVALPCDWNTAYGMVHRCAKVHAGQRVFVHGLSGSVGYAIMTLSKLCGAEVYGTASEANHAALRELGAHPFTYKNKDWIQSMTELGGAHVVCDPLGFESWDESWSILDKKGGHVIGYGSNGPMLSGQPASLTAVVMNTTKLLSRNLVPFCPHKTSFYYIDKDQKTFEPELKELFKLLQDGKIKIPIRKVWTLDEVPEAHRTWTQGGGVGTVVVKVQEDRV</sequence>
<protein>
    <submittedName>
        <fullName evidence="2">GroES-like protein</fullName>
    </submittedName>
</protein>
<feature type="domain" description="Enoyl reductase (ER)" evidence="1">
    <location>
        <begin position="14"/>
        <end position="333"/>
    </location>
</feature>
<dbReference type="Pfam" id="PF13602">
    <property type="entry name" value="ADH_zinc_N_2"/>
    <property type="match status" value="1"/>
</dbReference>
<accession>A0A6A6TQN7</accession>
<organism evidence="2 3">
    <name type="scientific">Lophiostoma macrostomum CBS 122681</name>
    <dbReference type="NCBI Taxonomy" id="1314788"/>
    <lineage>
        <taxon>Eukaryota</taxon>
        <taxon>Fungi</taxon>
        <taxon>Dikarya</taxon>
        <taxon>Ascomycota</taxon>
        <taxon>Pezizomycotina</taxon>
        <taxon>Dothideomycetes</taxon>
        <taxon>Pleosporomycetidae</taxon>
        <taxon>Pleosporales</taxon>
        <taxon>Lophiostomataceae</taxon>
        <taxon>Lophiostoma</taxon>
    </lineage>
</organism>
<dbReference type="Gene3D" id="3.90.180.10">
    <property type="entry name" value="Medium-chain alcohol dehydrogenases, catalytic domain"/>
    <property type="match status" value="1"/>
</dbReference>
<evidence type="ECO:0000313" key="3">
    <source>
        <dbReference type="Proteomes" id="UP000799324"/>
    </source>
</evidence>
<dbReference type="Proteomes" id="UP000799324">
    <property type="component" value="Unassembled WGS sequence"/>
</dbReference>
<dbReference type="PANTHER" id="PTHR43677:SF4">
    <property type="entry name" value="QUINONE OXIDOREDUCTASE-LIKE PROTEIN 2"/>
    <property type="match status" value="1"/>
</dbReference>
<dbReference type="CDD" id="cd08273">
    <property type="entry name" value="MDR8"/>
    <property type="match status" value="1"/>
</dbReference>
<dbReference type="Pfam" id="PF08240">
    <property type="entry name" value="ADH_N"/>
    <property type="match status" value="1"/>
</dbReference>
<evidence type="ECO:0000313" key="2">
    <source>
        <dbReference type="EMBL" id="KAF2660924.1"/>
    </source>
</evidence>
<dbReference type="OrthoDB" id="203908at2759"/>
<name>A0A6A6TQN7_9PLEO</name>
<dbReference type="GO" id="GO:0005739">
    <property type="term" value="C:mitochondrion"/>
    <property type="evidence" value="ECO:0007669"/>
    <property type="project" value="TreeGrafter"/>
</dbReference>
<keyword evidence="3" id="KW-1185">Reference proteome</keyword>
<dbReference type="EMBL" id="MU004296">
    <property type="protein sequence ID" value="KAF2660924.1"/>
    <property type="molecule type" value="Genomic_DNA"/>
</dbReference>
<dbReference type="SUPFAM" id="SSF51735">
    <property type="entry name" value="NAD(P)-binding Rossmann-fold domains"/>
    <property type="match status" value="1"/>
</dbReference>
<dbReference type="InterPro" id="IPR051397">
    <property type="entry name" value="Zn-ADH-like_protein"/>
</dbReference>
<dbReference type="InterPro" id="IPR011032">
    <property type="entry name" value="GroES-like_sf"/>
</dbReference>
<proteinExistence type="predicted"/>
<dbReference type="InterPro" id="IPR036291">
    <property type="entry name" value="NAD(P)-bd_dom_sf"/>
</dbReference>
<dbReference type="AlphaFoldDB" id="A0A6A6TQN7"/>
<dbReference type="Gene3D" id="3.40.50.720">
    <property type="entry name" value="NAD(P)-binding Rossmann-like Domain"/>
    <property type="match status" value="1"/>
</dbReference>
<gene>
    <name evidence="2" type="ORF">K491DRAFT_687751</name>
</gene>
<evidence type="ECO:0000259" key="1">
    <source>
        <dbReference type="SMART" id="SM00829"/>
    </source>
</evidence>
<dbReference type="SUPFAM" id="SSF50129">
    <property type="entry name" value="GroES-like"/>
    <property type="match status" value="1"/>
</dbReference>
<dbReference type="PANTHER" id="PTHR43677">
    <property type="entry name" value="SHORT-CHAIN DEHYDROGENASE/REDUCTASE"/>
    <property type="match status" value="1"/>
</dbReference>
<dbReference type="InterPro" id="IPR020843">
    <property type="entry name" value="ER"/>
</dbReference>
<reference evidence="2" key="1">
    <citation type="journal article" date="2020" name="Stud. Mycol.">
        <title>101 Dothideomycetes genomes: a test case for predicting lifestyles and emergence of pathogens.</title>
        <authorList>
            <person name="Haridas S."/>
            <person name="Albert R."/>
            <person name="Binder M."/>
            <person name="Bloem J."/>
            <person name="Labutti K."/>
            <person name="Salamov A."/>
            <person name="Andreopoulos B."/>
            <person name="Baker S."/>
            <person name="Barry K."/>
            <person name="Bills G."/>
            <person name="Bluhm B."/>
            <person name="Cannon C."/>
            <person name="Castanera R."/>
            <person name="Culley D."/>
            <person name="Daum C."/>
            <person name="Ezra D."/>
            <person name="Gonzalez J."/>
            <person name="Henrissat B."/>
            <person name="Kuo A."/>
            <person name="Liang C."/>
            <person name="Lipzen A."/>
            <person name="Lutzoni F."/>
            <person name="Magnuson J."/>
            <person name="Mondo S."/>
            <person name="Nolan M."/>
            <person name="Ohm R."/>
            <person name="Pangilinan J."/>
            <person name="Park H.-J."/>
            <person name="Ramirez L."/>
            <person name="Alfaro M."/>
            <person name="Sun H."/>
            <person name="Tritt A."/>
            <person name="Yoshinaga Y."/>
            <person name="Zwiers L.-H."/>
            <person name="Turgeon B."/>
            <person name="Goodwin S."/>
            <person name="Spatafora J."/>
            <person name="Crous P."/>
            <person name="Grigoriev I."/>
        </authorList>
    </citation>
    <scope>NUCLEOTIDE SEQUENCE</scope>
    <source>
        <strain evidence="2">CBS 122681</strain>
    </source>
</reference>
<dbReference type="InterPro" id="IPR013154">
    <property type="entry name" value="ADH-like_N"/>
</dbReference>
<dbReference type="GO" id="GO:0016491">
    <property type="term" value="F:oxidoreductase activity"/>
    <property type="evidence" value="ECO:0007669"/>
    <property type="project" value="InterPro"/>
</dbReference>
<dbReference type="SMART" id="SM00829">
    <property type="entry name" value="PKS_ER"/>
    <property type="match status" value="1"/>
</dbReference>